<evidence type="ECO:0000313" key="2">
    <source>
        <dbReference type="EMBL" id="MUI14956.1"/>
    </source>
</evidence>
<accession>A0A6I3XHD5</accession>
<dbReference type="Proteomes" id="UP000431684">
    <property type="component" value="Unassembled WGS sequence"/>
</dbReference>
<dbReference type="Pfam" id="PF11162">
    <property type="entry name" value="DUF2946"/>
    <property type="match status" value="1"/>
</dbReference>
<reference evidence="2 3" key="1">
    <citation type="submission" date="2019-11" db="EMBL/GenBank/DDBJ databases">
        <title>Draft Genome Sequences of Six Type Strains of the Genus Massilia.</title>
        <authorList>
            <person name="Miess H."/>
            <person name="Frediansyah A."/>
            <person name="Goeker M."/>
            <person name="Gross H."/>
        </authorList>
    </citation>
    <scope>NUCLEOTIDE SEQUENCE [LARGE SCALE GENOMIC DNA]</scope>
    <source>
        <strain evidence="2 3">DSM 17513</strain>
    </source>
</reference>
<keyword evidence="1" id="KW-0732">Signal</keyword>
<sequence length="125" mass="13620">MFKTRHWRTCFTWLAFAAILAAALMPSVSRALASDRVANMMMAEICAPSGMSYADMQAPPGDQHFGHMDDCAYCRLQADTPVLPAVIAMIEPGRIAAVRPPLFYLSPAPLFAWTAARPRGPPLLA</sequence>
<dbReference type="EMBL" id="WNWM01000002">
    <property type="protein sequence ID" value="MUI14956.1"/>
    <property type="molecule type" value="Genomic_DNA"/>
</dbReference>
<dbReference type="OrthoDB" id="8536886at2"/>
<comment type="caution">
    <text evidence="2">The sequence shown here is derived from an EMBL/GenBank/DDBJ whole genome shotgun (WGS) entry which is preliminary data.</text>
</comment>
<keyword evidence="3" id="KW-1185">Reference proteome</keyword>
<dbReference type="InterPro" id="IPR021333">
    <property type="entry name" value="DUF2946"/>
</dbReference>
<dbReference type="RefSeq" id="WP_155710702.1">
    <property type="nucleotide sequence ID" value="NZ_BMWU01000024.1"/>
</dbReference>
<evidence type="ECO:0000313" key="3">
    <source>
        <dbReference type="Proteomes" id="UP000431684"/>
    </source>
</evidence>
<organism evidence="2 3">
    <name type="scientific">Pseudoduganella dura</name>
    <dbReference type="NCBI Taxonomy" id="321982"/>
    <lineage>
        <taxon>Bacteria</taxon>
        <taxon>Pseudomonadati</taxon>
        <taxon>Pseudomonadota</taxon>
        <taxon>Betaproteobacteria</taxon>
        <taxon>Burkholderiales</taxon>
        <taxon>Oxalobacteraceae</taxon>
        <taxon>Telluria group</taxon>
        <taxon>Pseudoduganella</taxon>
    </lineage>
</organism>
<name>A0A6I3XHD5_9BURK</name>
<evidence type="ECO:0000256" key="1">
    <source>
        <dbReference type="SAM" id="SignalP"/>
    </source>
</evidence>
<feature type="signal peptide" evidence="1">
    <location>
        <begin position="1"/>
        <end position="33"/>
    </location>
</feature>
<feature type="chain" id="PRO_5026023175" evidence="1">
    <location>
        <begin position="34"/>
        <end position="125"/>
    </location>
</feature>
<protein>
    <submittedName>
        <fullName evidence="2">DUF2946 domain-containing protein</fullName>
    </submittedName>
</protein>
<dbReference type="AlphaFoldDB" id="A0A6I3XHD5"/>
<proteinExistence type="predicted"/>
<gene>
    <name evidence="2" type="ORF">GJV26_21165</name>
</gene>